<organism evidence="2 3">
    <name type="scientific">Solibaculum mannosilyticum</name>
    <dbReference type="NCBI Taxonomy" id="2780922"/>
    <lineage>
        <taxon>Bacteria</taxon>
        <taxon>Bacillati</taxon>
        <taxon>Bacillota</taxon>
        <taxon>Clostridia</taxon>
        <taxon>Eubacteriales</taxon>
        <taxon>Oscillospiraceae</taxon>
        <taxon>Solibaculum</taxon>
    </lineage>
</organism>
<dbReference type="Pfam" id="PF09548">
    <property type="entry name" value="Spore_III_AB"/>
    <property type="match status" value="1"/>
</dbReference>
<dbReference type="KEGG" id="sman:C12CBH8_11530"/>
<evidence type="ECO:0008006" key="4">
    <source>
        <dbReference type="Google" id="ProtNLM"/>
    </source>
</evidence>
<sequence>MIVTGTLVGMMKSAEFGGRVKQLEAVLSMIQDIATQIRYRALPLTDLIRQMSVQKDLECLPFLKQCAKNCEEGMAFPDAWEQSVGKQGKKSYLKEKDLSILYAFGSGLGTTDVEGQLANCHLHGKLVEESLKQARADRDGMGRLYSTLGILAGIGAAIVFA</sequence>
<keyword evidence="1" id="KW-1133">Transmembrane helix</keyword>
<proteinExistence type="predicted"/>
<protein>
    <recommendedName>
        <fullName evidence="4">Stage III sporulation protein AB</fullName>
    </recommendedName>
</protein>
<dbReference type="InterPro" id="IPR014198">
    <property type="entry name" value="Spore_III_AB"/>
</dbReference>
<dbReference type="EMBL" id="AP023321">
    <property type="protein sequence ID" value="BCI60514.1"/>
    <property type="molecule type" value="Genomic_DNA"/>
</dbReference>
<keyword evidence="1" id="KW-0812">Transmembrane</keyword>
<name>A0A7I8D7B4_9FIRM</name>
<dbReference type="AlphaFoldDB" id="A0A7I8D7B4"/>
<reference evidence="3" key="1">
    <citation type="submission" date="2020-07" db="EMBL/GenBank/DDBJ databases">
        <title>Complete genome sequencing of Clostridia bacterium strain 12CBH8.</title>
        <authorList>
            <person name="Sakamoto M."/>
            <person name="Murakami T."/>
            <person name="Mori H."/>
        </authorList>
    </citation>
    <scope>NUCLEOTIDE SEQUENCE [LARGE SCALE GENOMIC DNA]</scope>
    <source>
        <strain evidence="3">12CBH8</strain>
    </source>
</reference>
<keyword evidence="3" id="KW-1185">Reference proteome</keyword>
<keyword evidence="1" id="KW-0472">Membrane</keyword>
<gene>
    <name evidence="2" type="ORF">C12CBH8_11530</name>
</gene>
<accession>A0A7I8D7B4</accession>
<evidence type="ECO:0000313" key="2">
    <source>
        <dbReference type="EMBL" id="BCI60514.1"/>
    </source>
</evidence>
<evidence type="ECO:0000313" key="3">
    <source>
        <dbReference type="Proteomes" id="UP000593890"/>
    </source>
</evidence>
<dbReference type="Proteomes" id="UP000593890">
    <property type="component" value="Chromosome"/>
</dbReference>
<feature type="transmembrane region" description="Helical" evidence="1">
    <location>
        <begin position="142"/>
        <end position="160"/>
    </location>
</feature>
<evidence type="ECO:0000256" key="1">
    <source>
        <dbReference type="SAM" id="Phobius"/>
    </source>
</evidence>